<dbReference type="InterPro" id="IPR032816">
    <property type="entry name" value="VTT_dom"/>
</dbReference>
<keyword evidence="2 6" id="KW-1003">Cell membrane</keyword>
<feature type="transmembrane region" description="Helical" evidence="6">
    <location>
        <begin position="148"/>
        <end position="169"/>
    </location>
</feature>
<feature type="transmembrane region" description="Helical" evidence="6">
    <location>
        <begin position="73"/>
        <end position="94"/>
    </location>
</feature>
<evidence type="ECO:0000256" key="5">
    <source>
        <dbReference type="ARBA" id="ARBA00023136"/>
    </source>
</evidence>
<dbReference type="RefSeq" id="WP_390307846.1">
    <property type="nucleotide sequence ID" value="NZ_JBHRRZ010000039.1"/>
</dbReference>
<comment type="subcellular location">
    <subcellularLocation>
        <location evidence="1 6">Cell membrane</location>
        <topology evidence="1 6">Multi-pass membrane protein</topology>
    </subcellularLocation>
</comment>
<evidence type="ECO:0000256" key="6">
    <source>
        <dbReference type="RuleBase" id="RU366058"/>
    </source>
</evidence>
<gene>
    <name evidence="8" type="ORF">ACFODW_16270</name>
</gene>
<evidence type="ECO:0000313" key="8">
    <source>
        <dbReference type="EMBL" id="MFC2949880.1"/>
    </source>
</evidence>
<dbReference type="PANTHER" id="PTHR12677">
    <property type="entry name" value="GOLGI APPARATUS MEMBRANE PROTEIN TVP38-RELATED"/>
    <property type="match status" value="1"/>
</dbReference>
<feature type="transmembrane region" description="Helical" evidence="6">
    <location>
        <begin position="38"/>
        <end position="61"/>
    </location>
</feature>
<feature type="transmembrane region" description="Helical" evidence="6">
    <location>
        <begin position="175"/>
        <end position="198"/>
    </location>
</feature>
<protein>
    <recommendedName>
        <fullName evidence="6">TVP38/TMEM64 family membrane protein</fullName>
    </recommendedName>
</protein>
<evidence type="ECO:0000256" key="4">
    <source>
        <dbReference type="ARBA" id="ARBA00022989"/>
    </source>
</evidence>
<organism evidence="8 9">
    <name type="scientific">Virgibacillus sediminis</name>
    <dbReference type="NCBI Taxonomy" id="202260"/>
    <lineage>
        <taxon>Bacteria</taxon>
        <taxon>Bacillati</taxon>
        <taxon>Bacillota</taxon>
        <taxon>Bacilli</taxon>
        <taxon>Bacillales</taxon>
        <taxon>Bacillaceae</taxon>
        <taxon>Virgibacillus</taxon>
    </lineage>
</organism>
<dbReference type="Pfam" id="PF09335">
    <property type="entry name" value="VTT_dom"/>
    <property type="match status" value="1"/>
</dbReference>
<dbReference type="InterPro" id="IPR015414">
    <property type="entry name" value="TMEM64"/>
</dbReference>
<evidence type="ECO:0000259" key="7">
    <source>
        <dbReference type="Pfam" id="PF09335"/>
    </source>
</evidence>
<keyword evidence="5 6" id="KW-0472">Membrane</keyword>
<proteinExistence type="inferred from homology"/>
<comment type="caution">
    <text evidence="8">The sequence shown here is derived from an EMBL/GenBank/DDBJ whole genome shotgun (WGS) entry which is preliminary data.</text>
</comment>
<dbReference type="EMBL" id="JBHRRZ010000039">
    <property type="protein sequence ID" value="MFC2949880.1"/>
    <property type="molecule type" value="Genomic_DNA"/>
</dbReference>
<evidence type="ECO:0000313" key="9">
    <source>
        <dbReference type="Proteomes" id="UP001595387"/>
    </source>
</evidence>
<keyword evidence="4 6" id="KW-1133">Transmembrane helix</keyword>
<dbReference type="Proteomes" id="UP001595387">
    <property type="component" value="Unassembled WGS sequence"/>
</dbReference>
<comment type="similarity">
    <text evidence="6">Belongs to the TVP38/TMEM64 family.</text>
</comment>
<accession>A0ABV7AAZ9</accession>
<dbReference type="PANTHER" id="PTHR12677:SF59">
    <property type="entry name" value="GOLGI APPARATUS MEMBRANE PROTEIN TVP38-RELATED"/>
    <property type="match status" value="1"/>
</dbReference>
<evidence type="ECO:0000256" key="2">
    <source>
        <dbReference type="ARBA" id="ARBA00022475"/>
    </source>
</evidence>
<keyword evidence="3 6" id="KW-0812">Transmembrane</keyword>
<name>A0ABV7AAZ9_9BACI</name>
<feature type="transmembrane region" description="Helical" evidence="6">
    <location>
        <begin position="114"/>
        <end position="136"/>
    </location>
</feature>
<evidence type="ECO:0000256" key="1">
    <source>
        <dbReference type="ARBA" id="ARBA00004651"/>
    </source>
</evidence>
<feature type="domain" description="VTT" evidence="7">
    <location>
        <begin position="53"/>
        <end position="171"/>
    </location>
</feature>
<sequence length="205" mass="23245">MKKALIFVALYSIILYIALIHREELIIWLDRANLAQLPLMFGLSILFSVIPIIPFTIFAGVMGVKYGVWVGAIINWTGSVGAAVIYFILARYYFVNQFQIYIQKFEKVQKFDAIISRNAFISVLISRMISIIPPPVVNIYSGLSTMQFFTYFIATALGQIPGMIIYAYLGNQLAASFQGFVAGLLIYLMFLAILIPIYRHWYRGA</sequence>
<keyword evidence="9" id="KW-1185">Reference proteome</keyword>
<reference evidence="9" key="1">
    <citation type="journal article" date="2019" name="Int. J. Syst. Evol. Microbiol.">
        <title>The Global Catalogue of Microorganisms (GCM) 10K type strain sequencing project: providing services to taxonomists for standard genome sequencing and annotation.</title>
        <authorList>
            <consortium name="The Broad Institute Genomics Platform"/>
            <consortium name="The Broad Institute Genome Sequencing Center for Infectious Disease"/>
            <person name="Wu L."/>
            <person name="Ma J."/>
        </authorList>
    </citation>
    <scope>NUCLEOTIDE SEQUENCE [LARGE SCALE GENOMIC DNA]</scope>
    <source>
        <strain evidence="9">KCTC 13193</strain>
    </source>
</reference>
<evidence type="ECO:0000256" key="3">
    <source>
        <dbReference type="ARBA" id="ARBA00022692"/>
    </source>
</evidence>